<dbReference type="PANTHER" id="PTHR11808:SF80">
    <property type="entry name" value="CYSTATHIONINE GAMMA-LYASE"/>
    <property type="match status" value="1"/>
</dbReference>
<protein>
    <submittedName>
        <fullName evidence="5">Cystathionine beta-lyase</fullName>
    </submittedName>
</protein>
<dbReference type="Gene3D" id="3.40.640.10">
    <property type="entry name" value="Type I PLP-dependent aspartate aminotransferase-like (Major domain)"/>
    <property type="match status" value="1"/>
</dbReference>
<dbReference type="Pfam" id="PF01053">
    <property type="entry name" value="Cys_Met_Meta_PP"/>
    <property type="match status" value="1"/>
</dbReference>
<dbReference type="InterPro" id="IPR015424">
    <property type="entry name" value="PyrdxlP-dep_Trfase"/>
</dbReference>
<dbReference type="InterPro" id="IPR015422">
    <property type="entry name" value="PyrdxlP-dep_Trfase_small"/>
</dbReference>
<evidence type="ECO:0000313" key="5">
    <source>
        <dbReference type="EMBL" id="APG59158.1"/>
    </source>
</evidence>
<dbReference type="CDD" id="cd00614">
    <property type="entry name" value="CGS_like"/>
    <property type="match status" value="1"/>
</dbReference>
<dbReference type="InterPro" id="IPR000277">
    <property type="entry name" value="Cys/Met-Metab_PyrdxlP-dep_enz"/>
</dbReference>
<dbReference type="STRING" id="1913577.LPB144_01495"/>
<dbReference type="Proteomes" id="UP000182510">
    <property type="component" value="Chromosome"/>
</dbReference>
<dbReference type="KEGG" id="grl:LPB144_01495"/>
<dbReference type="RefSeq" id="WP_072551813.1">
    <property type="nucleotide sequence ID" value="NZ_CP018153.1"/>
</dbReference>
<reference evidence="5 6" key="1">
    <citation type="submission" date="2016-11" db="EMBL/GenBank/DDBJ databases">
        <title>Gramella sp. LPB0144 isolated from marine environment.</title>
        <authorList>
            <person name="Kim E."/>
            <person name="Yi H."/>
        </authorList>
    </citation>
    <scope>NUCLEOTIDE SEQUENCE [LARGE SCALE GENOMIC DNA]</scope>
    <source>
        <strain evidence="5 6">LPB0144</strain>
    </source>
</reference>
<gene>
    <name evidence="5" type="ORF">LPB144_01495</name>
</gene>
<keyword evidence="5" id="KW-0456">Lyase</keyword>
<dbReference type="GO" id="GO:0030170">
    <property type="term" value="F:pyridoxal phosphate binding"/>
    <property type="evidence" value="ECO:0007669"/>
    <property type="project" value="InterPro"/>
</dbReference>
<dbReference type="FunFam" id="3.40.640.10:FF:000046">
    <property type="entry name" value="Cystathionine gamma-lyase"/>
    <property type="match status" value="1"/>
</dbReference>
<dbReference type="GO" id="GO:0016846">
    <property type="term" value="F:carbon-sulfur lyase activity"/>
    <property type="evidence" value="ECO:0007669"/>
    <property type="project" value="TreeGrafter"/>
</dbReference>
<organism evidence="5 6">
    <name type="scientific">Christiangramia salexigens</name>
    <dbReference type="NCBI Taxonomy" id="1913577"/>
    <lineage>
        <taxon>Bacteria</taxon>
        <taxon>Pseudomonadati</taxon>
        <taxon>Bacteroidota</taxon>
        <taxon>Flavobacteriia</taxon>
        <taxon>Flavobacteriales</taxon>
        <taxon>Flavobacteriaceae</taxon>
        <taxon>Christiangramia</taxon>
    </lineage>
</organism>
<keyword evidence="2 3" id="KW-0663">Pyridoxal phosphate</keyword>
<comment type="similarity">
    <text evidence="4">Belongs to the trans-sulfuration enzymes family.</text>
</comment>
<keyword evidence="6" id="KW-1185">Reference proteome</keyword>
<dbReference type="SUPFAM" id="SSF53383">
    <property type="entry name" value="PLP-dependent transferases"/>
    <property type="match status" value="1"/>
</dbReference>
<dbReference type="GO" id="GO:0019346">
    <property type="term" value="P:transsulfuration"/>
    <property type="evidence" value="ECO:0007669"/>
    <property type="project" value="InterPro"/>
</dbReference>
<dbReference type="Gene3D" id="3.90.1150.10">
    <property type="entry name" value="Aspartate Aminotransferase, domain 1"/>
    <property type="match status" value="1"/>
</dbReference>
<evidence type="ECO:0000313" key="6">
    <source>
        <dbReference type="Proteomes" id="UP000182510"/>
    </source>
</evidence>
<dbReference type="OrthoDB" id="9803729at2"/>
<dbReference type="GO" id="GO:0005737">
    <property type="term" value="C:cytoplasm"/>
    <property type="evidence" value="ECO:0007669"/>
    <property type="project" value="TreeGrafter"/>
</dbReference>
<dbReference type="AlphaFoldDB" id="A0A1L3J224"/>
<proteinExistence type="inferred from homology"/>
<dbReference type="PIRSF" id="PIRSF001434">
    <property type="entry name" value="CGS"/>
    <property type="match status" value="1"/>
</dbReference>
<evidence type="ECO:0000256" key="2">
    <source>
        <dbReference type="ARBA" id="ARBA00022898"/>
    </source>
</evidence>
<feature type="modified residue" description="N6-(pyridoxal phosphate)lysine" evidence="3">
    <location>
        <position position="204"/>
    </location>
</feature>
<dbReference type="PANTHER" id="PTHR11808">
    <property type="entry name" value="TRANS-SULFURATION ENZYME FAMILY MEMBER"/>
    <property type="match status" value="1"/>
</dbReference>
<comment type="cofactor">
    <cofactor evidence="1 4">
        <name>pyridoxal 5'-phosphate</name>
        <dbReference type="ChEBI" id="CHEBI:597326"/>
    </cofactor>
</comment>
<sequence length="404" mass="44037">MKYKPADSIQDLQYFGEFGGVNPSISDSSTYTFLSAKTMFDTFEGNAEGCYLYSRHSSPSNLYLGEALAAMEGTETANVAASGMGAITSALLQLCKSGDHIVCSRTVYGGTYAFLKNFAPGFGIETTFVDITKPKMVAEAINKNTKVIYCESVSNPLLEIADMEALSKISKKNNLKLVVDNTFSPLSISPAKLGADVVIHSLTKFINGSSDTVGGVVCGTKDFINELRNVNDGAAMLLGPTMDSLRAASILKNLRTLHIRMKQHSRNAMYIAEKFQQDGFKTVYPGLLSHPGHETFKRMMNEDYGFGGMLTVDLGSLDKANALMELMQERNLGYLAVSLGFYKTLFSAPGTSTSSEIPEEEQKEMGLSDGLIRFSIGLDNDIERTYSMMKSCMKEIGVLKSEMV</sequence>
<name>A0A1L3J224_9FLAO</name>
<dbReference type="InterPro" id="IPR015421">
    <property type="entry name" value="PyrdxlP-dep_Trfase_major"/>
</dbReference>
<evidence type="ECO:0000256" key="4">
    <source>
        <dbReference type="RuleBase" id="RU362118"/>
    </source>
</evidence>
<accession>A0A1L3J224</accession>
<evidence type="ECO:0000256" key="1">
    <source>
        <dbReference type="ARBA" id="ARBA00001933"/>
    </source>
</evidence>
<dbReference type="EMBL" id="CP018153">
    <property type="protein sequence ID" value="APG59158.1"/>
    <property type="molecule type" value="Genomic_DNA"/>
</dbReference>
<evidence type="ECO:0000256" key="3">
    <source>
        <dbReference type="PIRSR" id="PIRSR001434-2"/>
    </source>
</evidence>